<dbReference type="Pfam" id="PF01095">
    <property type="entry name" value="Pectinesterase"/>
    <property type="match status" value="1"/>
</dbReference>
<evidence type="ECO:0000256" key="6">
    <source>
        <dbReference type="SAM" id="SignalP"/>
    </source>
</evidence>
<feature type="chain" id="PRO_5011112825" description="pectinesterase" evidence="6">
    <location>
        <begin position="24"/>
        <end position="398"/>
    </location>
</feature>
<evidence type="ECO:0000313" key="8">
    <source>
        <dbReference type="EMBL" id="CDI54281.1"/>
    </source>
</evidence>
<dbReference type="GO" id="GO:0030599">
    <property type="term" value="F:pectinesterase activity"/>
    <property type="evidence" value="ECO:0007669"/>
    <property type="project" value="UniProtKB-EC"/>
</dbReference>
<dbReference type="EMBL" id="HG529609">
    <property type="protein sequence ID" value="CDI54281.1"/>
    <property type="molecule type" value="Genomic_DNA"/>
</dbReference>
<feature type="domain" description="Pectinesterase catalytic" evidence="7">
    <location>
        <begin position="191"/>
        <end position="380"/>
    </location>
</feature>
<comment type="pathway">
    <text evidence="1">Glycan metabolism; pectin degradation; 2-dehydro-3-deoxy-D-gluconate from pectin: step 1/5.</text>
</comment>
<accession>A0A077R5D1</accession>
<dbReference type="PANTHER" id="PTHR31321">
    <property type="entry name" value="ACYL-COA THIOESTER HYDROLASE YBHC-RELATED"/>
    <property type="match status" value="1"/>
</dbReference>
<dbReference type="EC" id="3.1.1.11" evidence="3"/>
<reference evidence="8" key="1">
    <citation type="journal article" date="2014" name="Genome Biol. Evol.">
        <title>Gene Loss Rather Than Gene Gain Is Associated with a Host Jump from Monocots to Dicots in the Smut Fungus Melanopsichium pennsylvanicum.</title>
        <authorList>
            <person name="Sharma R."/>
            <person name="Mishra B."/>
            <person name="Runge F."/>
            <person name="Thines M."/>
        </authorList>
    </citation>
    <scope>NUCLEOTIDE SEQUENCE</scope>
    <source>
        <strain evidence="8">4</strain>
    </source>
</reference>
<dbReference type="InterPro" id="IPR012334">
    <property type="entry name" value="Pectin_lyas_fold"/>
</dbReference>
<evidence type="ECO:0000256" key="3">
    <source>
        <dbReference type="ARBA" id="ARBA00013229"/>
    </source>
</evidence>
<evidence type="ECO:0000256" key="1">
    <source>
        <dbReference type="ARBA" id="ARBA00005184"/>
    </source>
</evidence>
<evidence type="ECO:0000256" key="5">
    <source>
        <dbReference type="ARBA" id="ARBA00023085"/>
    </source>
</evidence>
<keyword evidence="5" id="KW-0063">Aspartyl esterase</keyword>
<keyword evidence="4" id="KW-0378">Hydrolase</keyword>
<comment type="similarity">
    <text evidence="2">Belongs to the pectinesterase family.</text>
</comment>
<name>A0A077R5D1_9BASI</name>
<dbReference type="GO" id="GO:0042545">
    <property type="term" value="P:cell wall modification"/>
    <property type="evidence" value="ECO:0007669"/>
    <property type="project" value="InterPro"/>
</dbReference>
<dbReference type="PANTHER" id="PTHR31321:SF137">
    <property type="entry name" value="PECTIN METHYL ESTERASE (EUROFUNG)"/>
    <property type="match status" value="1"/>
</dbReference>
<dbReference type="InterPro" id="IPR000070">
    <property type="entry name" value="Pectinesterase_cat"/>
</dbReference>
<evidence type="ECO:0000256" key="2">
    <source>
        <dbReference type="ARBA" id="ARBA00008891"/>
    </source>
</evidence>
<dbReference type="UniPathway" id="UPA00545">
    <property type="reaction ID" value="UER00823"/>
</dbReference>
<evidence type="ECO:0000259" key="7">
    <source>
        <dbReference type="Pfam" id="PF01095"/>
    </source>
</evidence>
<dbReference type="SUPFAM" id="SSF51126">
    <property type="entry name" value="Pectin lyase-like"/>
    <property type="match status" value="1"/>
</dbReference>
<sequence>MLTLNYLFCCFVALSFFTKSGHAAPIFEDSTEVSHIEALDPRCQKAKEGQSQDILKHCPKGTVFVSHKHPQANFWSISSALESLPDNGKPRTILIDAGNYHEKVVVTRRSPIVFAGVTSNFRKHNVEKSYSNRVHIWQSTYVNQSDPYNKLNNCDAVVLSVGNGSYPGSTDFKAYNIDFTQRQIQNGVEITDHQLGPAAALCVLRSNASFYGCSFNSYQDTIYVSPDSKAMFFKSIVRGTTDQLYGMGQAWFEKVRLLSRGCKGGITAWRGDPQNTRIGVYISNSEIARSDDAPSTKNLTGKCHLGRPWNIYSHATYLNTKMSDIVNATGFKVWSKNASQFDPKLTKFEEYNSYGPGGNLQGRDLLLDNILTDDEANKITWRNVFGSTPWLDEKTLKS</sequence>
<protein>
    <recommendedName>
        <fullName evidence="3">pectinesterase</fullName>
        <ecNumber evidence="3">3.1.1.11</ecNumber>
    </recommendedName>
</protein>
<proteinExistence type="inferred from homology"/>
<dbReference type="InterPro" id="IPR011050">
    <property type="entry name" value="Pectin_lyase_fold/virulence"/>
</dbReference>
<dbReference type="Gene3D" id="2.160.20.10">
    <property type="entry name" value="Single-stranded right-handed beta-helix, Pectin lyase-like"/>
    <property type="match status" value="1"/>
</dbReference>
<dbReference type="AlphaFoldDB" id="A0A077R5D1"/>
<keyword evidence="6" id="KW-0732">Signal</keyword>
<organism evidence="8">
    <name type="scientific">Melanopsichium pennsylvanicum 4</name>
    <dbReference type="NCBI Taxonomy" id="1398559"/>
    <lineage>
        <taxon>Eukaryota</taxon>
        <taxon>Fungi</taxon>
        <taxon>Dikarya</taxon>
        <taxon>Basidiomycota</taxon>
        <taxon>Ustilaginomycotina</taxon>
        <taxon>Ustilaginomycetes</taxon>
        <taxon>Ustilaginales</taxon>
        <taxon>Ustilaginaceae</taxon>
        <taxon>Melanopsichium</taxon>
    </lineage>
</organism>
<feature type="signal peptide" evidence="6">
    <location>
        <begin position="1"/>
        <end position="23"/>
    </location>
</feature>
<dbReference type="GO" id="GO:0045490">
    <property type="term" value="P:pectin catabolic process"/>
    <property type="evidence" value="ECO:0007669"/>
    <property type="project" value="UniProtKB-UniPathway"/>
</dbReference>
<evidence type="ECO:0000256" key="4">
    <source>
        <dbReference type="ARBA" id="ARBA00022801"/>
    </source>
</evidence>